<organism evidence="2 3">
    <name type="scientific">Solirubrobacter deserti</name>
    <dbReference type="NCBI Taxonomy" id="2282478"/>
    <lineage>
        <taxon>Bacteria</taxon>
        <taxon>Bacillati</taxon>
        <taxon>Actinomycetota</taxon>
        <taxon>Thermoleophilia</taxon>
        <taxon>Solirubrobacterales</taxon>
        <taxon>Solirubrobacteraceae</taxon>
        <taxon>Solirubrobacter</taxon>
    </lineage>
</organism>
<proteinExistence type="predicted"/>
<gene>
    <name evidence="2" type="ORF">OJ962_33430</name>
</gene>
<accession>A0ABT4RV20</accession>
<dbReference type="Pfam" id="PF04480">
    <property type="entry name" value="DUF559"/>
    <property type="match status" value="1"/>
</dbReference>
<evidence type="ECO:0000259" key="1">
    <source>
        <dbReference type="Pfam" id="PF04480"/>
    </source>
</evidence>
<dbReference type="Proteomes" id="UP001147700">
    <property type="component" value="Unassembled WGS sequence"/>
</dbReference>
<evidence type="ECO:0000313" key="2">
    <source>
        <dbReference type="EMBL" id="MDA0142434.1"/>
    </source>
</evidence>
<keyword evidence="2" id="KW-0540">Nuclease</keyword>
<dbReference type="InterPro" id="IPR007569">
    <property type="entry name" value="DUF559"/>
</dbReference>
<name>A0ABT4RV20_9ACTN</name>
<sequence>MGRSFDERAVRAAMGRANGRRHLHRLERALALRAQGSAGTRSAKEDAFLAGQVVEPLVNTKIEVDFHWPGKNRIVEIDGHGHARRATRANDAHRDALLGACGWTVERVSR</sequence>
<protein>
    <submittedName>
        <fullName evidence="2">Endonuclease domain-containing protein</fullName>
    </submittedName>
</protein>
<dbReference type="EMBL" id="JAPCID010000090">
    <property type="protein sequence ID" value="MDA0142434.1"/>
    <property type="molecule type" value="Genomic_DNA"/>
</dbReference>
<dbReference type="GO" id="GO:0004519">
    <property type="term" value="F:endonuclease activity"/>
    <property type="evidence" value="ECO:0007669"/>
    <property type="project" value="UniProtKB-KW"/>
</dbReference>
<comment type="caution">
    <text evidence="2">The sequence shown here is derived from an EMBL/GenBank/DDBJ whole genome shotgun (WGS) entry which is preliminary data.</text>
</comment>
<feature type="domain" description="DUF559" evidence="1">
    <location>
        <begin position="64"/>
        <end position="108"/>
    </location>
</feature>
<dbReference type="Gene3D" id="3.40.960.10">
    <property type="entry name" value="VSR Endonuclease"/>
    <property type="match status" value="1"/>
</dbReference>
<keyword evidence="2" id="KW-0255">Endonuclease</keyword>
<keyword evidence="2" id="KW-0378">Hydrolase</keyword>
<reference evidence="2" key="1">
    <citation type="submission" date="2022-10" db="EMBL/GenBank/DDBJ databases">
        <title>The WGS of Solirubrobacter sp. CPCC 204708.</title>
        <authorList>
            <person name="Jiang Z."/>
        </authorList>
    </citation>
    <scope>NUCLEOTIDE SEQUENCE</scope>
    <source>
        <strain evidence="2">CPCC 204708</strain>
    </source>
</reference>
<evidence type="ECO:0000313" key="3">
    <source>
        <dbReference type="Proteomes" id="UP001147700"/>
    </source>
</evidence>
<keyword evidence="3" id="KW-1185">Reference proteome</keyword>
<dbReference type="RefSeq" id="WP_270006914.1">
    <property type="nucleotide sequence ID" value="NZ_JAPCID010000090.1"/>
</dbReference>